<dbReference type="RefSeq" id="WP_280736529.1">
    <property type="nucleotide sequence ID" value="NZ_CP120369.1"/>
</dbReference>
<sequence length="325" mass="35791">MAALRVEVLGGLDVQTESGPIGFATRKALALFTYLALDAGRTHGRTQLHGLLWGDCEDRQARGSLRYALTDIRKALGQYRTALCTDRDRVSLKPEDVAVDASEFERLARSQVPAELRRAVALYRGDLLTGVEIRAPAFNEWLEEERERLRGLVAQALGRLLEMEPDYDLAQRLLALDPFNEIAHRALMRHYAEQKQWTLAMRQFDACAALLKRELGVAPEAATCSLRETILNRRPASGGATSSPAGTASNFGPPGIAVSTFGCIDAVPETAAMASGRREAVATELARFRDVNVFRDRSADDAHFSLEATLQRLGSRLRLTATKQQ</sequence>
<keyword evidence="2" id="KW-0614">Plasmid</keyword>
<organism evidence="2 3">
    <name type="scientific">Sinorhizobium numidicum</name>
    <dbReference type="NCBI Taxonomy" id="680248"/>
    <lineage>
        <taxon>Bacteria</taxon>
        <taxon>Pseudomonadati</taxon>
        <taxon>Pseudomonadota</taxon>
        <taxon>Alphaproteobacteria</taxon>
        <taxon>Hyphomicrobiales</taxon>
        <taxon>Rhizobiaceae</taxon>
        <taxon>Sinorhizobium/Ensifer group</taxon>
        <taxon>Sinorhizobium</taxon>
    </lineage>
</organism>
<dbReference type="PANTHER" id="PTHR35807">
    <property type="entry name" value="TRANSCRIPTIONAL REGULATOR REDD-RELATED"/>
    <property type="match status" value="1"/>
</dbReference>
<protein>
    <recommendedName>
        <fullName evidence="1">Bacterial transcriptional activator domain-containing protein</fullName>
    </recommendedName>
</protein>
<dbReference type="InterPro" id="IPR005158">
    <property type="entry name" value="BTAD"/>
</dbReference>
<dbReference type="SUPFAM" id="SSF46894">
    <property type="entry name" value="C-terminal effector domain of the bipartite response regulators"/>
    <property type="match status" value="1"/>
</dbReference>
<evidence type="ECO:0000313" key="2">
    <source>
        <dbReference type="EMBL" id="WEX85611.1"/>
    </source>
</evidence>
<gene>
    <name evidence="2" type="ORF">PYH38_006042</name>
</gene>
<evidence type="ECO:0000313" key="3">
    <source>
        <dbReference type="Proteomes" id="UP001235547"/>
    </source>
</evidence>
<dbReference type="Pfam" id="PF03704">
    <property type="entry name" value="BTAD"/>
    <property type="match status" value="1"/>
</dbReference>
<dbReference type="Proteomes" id="UP001235547">
    <property type="component" value="Plasmid unnamed"/>
</dbReference>
<proteinExistence type="predicted"/>
<keyword evidence="3" id="KW-1185">Reference proteome</keyword>
<dbReference type="InterPro" id="IPR036388">
    <property type="entry name" value="WH-like_DNA-bd_sf"/>
</dbReference>
<feature type="domain" description="Bacterial transcriptional activator" evidence="1">
    <location>
        <begin position="99"/>
        <end position="231"/>
    </location>
</feature>
<dbReference type="SUPFAM" id="SSF48452">
    <property type="entry name" value="TPR-like"/>
    <property type="match status" value="1"/>
</dbReference>
<geneLocation type="plasmid" evidence="2 3">
    <name>unnamed</name>
</geneLocation>
<dbReference type="Gene3D" id="1.10.10.10">
    <property type="entry name" value="Winged helix-like DNA-binding domain superfamily/Winged helix DNA-binding domain"/>
    <property type="match status" value="1"/>
</dbReference>
<reference evidence="2 3" key="1">
    <citation type="submission" date="2023-03" db="EMBL/GenBank/DDBJ databases">
        <authorList>
            <person name="Kaur S."/>
            <person name="Espinosa-Saiz D."/>
            <person name="Velazquez E."/>
            <person name="Menendez E."/>
            <person name="diCenzo G.C."/>
        </authorList>
    </citation>
    <scope>NUCLEOTIDE SEQUENCE [LARGE SCALE GENOMIC DNA]</scope>
    <source>
        <strain evidence="2 3">LMG 27395</strain>
        <plasmid evidence="2 3">unnamed</plasmid>
    </source>
</reference>
<dbReference type="Gene3D" id="1.25.40.10">
    <property type="entry name" value="Tetratricopeptide repeat domain"/>
    <property type="match status" value="1"/>
</dbReference>
<accession>A0ABY8D407</accession>
<evidence type="ECO:0000259" key="1">
    <source>
        <dbReference type="SMART" id="SM01043"/>
    </source>
</evidence>
<dbReference type="InterPro" id="IPR016032">
    <property type="entry name" value="Sig_transdc_resp-reg_C-effctor"/>
</dbReference>
<dbReference type="SMART" id="SM01043">
    <property type="entry name" value="BTAD"/>
    <property type="match status" value="1"/>
</dbReference>
<dbReference type="EMBL" id="CP120372">
    <property type="protein sequence ID" value="WEX85611.1"/>
    <property type="molecule type" value="Genomic_DNA"/>
</dbReference>
<dbReference type="InterPro" id="IPR011990">
    <property type="entry name" value="TPR-like_helical_dom_sf"/>
</dbReference>
<name>A0ABY8D407_9HYPH</name>
<dbReference type="InterPro" id="IPR051677">
    <property type="entry name" value="AfsR-DnrI-RedD_regulator"/>
</dbReference>